<keyword evidence="2" id="KW-1133">Transmembrane helix</keyword>
<organism evidence="5 6">
    <name type="scientific">Gambusia affinis</name>
    <name type="common">Western mosquitofish</name>
    <name type="synonym">Heterandria affinis</name>
    <dbReference type="NCBI Taxonomy" id="33528"/>
    <lineage>
        <taxon>Eukaryota</taxon>
        <taxon>Metazoa</taxon>
        <taxon>Chordata</taxon>
        <taxon>Craniata</taxon>
        <taxon>Vertebrata</taxon>
        <taxon>Euteleostomi</taxon>
        <taxon>Actinopterygii</taxon>
        <taxon>Neopterygii</taxon>
        <taxon>Teleostei</taxon>
        <taxon>Neoteleostei</taxon>
        <taxon>Acanthomorphata</taxon>
        <taxon>Ovalentaria</taxon>
        <taxon>Atherinomorphae</taxon>
        <taxon>Cyprinodontiformes</taxon>
        <taxon>Poeciliidae</taxon>
        <taxon>Poeciliinae</taxon>
        <taxon>Gambusia</taxon>
    </lineage>
</organism>
<feature type="compositionally biased region" description="Low complexity" evidence="1">
    <location>
        <begin position="921"/>
        <end position="937"/>
    </location>
</feature>
<keyword evidence="6" id="KW-1185">Reference proteome</keyword>
<keyword evidence="2" id="KW-0812">Transmembrane</keyword>
<dbReference type="SMART" id="SM00892">
    <property type="entry name" value="Endonuclease_NS"/>
    <property type="match status" value="2"/>
</dbReference>
<dbReference type="STRING" id="33528.ENSGAFP00000004796"/>
<dbReference type="PANTHER" id="PTHR21472:SF18">
    <property type="entry name" value="ENDONUCLEASE DOMAIN-CONTAINING 1 PROTEIN"/>
    <property type="match status" value="1"/>
</dbReference>
<dbReference type="SUPFAM" id="SSF54060">
    <property type="entry name" value="His-Me finger endonucleases"/>
    <property type="match status" value="2"/>
</dbReference>
<dbReference type="InterPro" id="IPR044925">
    <property type="entry name" value="His-Me_finger_sf"/>
</dbReference>
<proteinExistence type="predicted"/>
<dbReference type="GO" id="GO:0003676">
    <property type="term" value="F:nucleic acid binding"/>
    <property type="evidence" value="ECO:0007669"/>
    <property type="project" value="InterPro"/>
</dbReference>
<feature type="region of interest" description="Disordered" evidence="1">
    <location>
        <begin position="763"/>
        <end position="794"/>
    </location>
</feature>
<feature type="domain" description="ENPP1-3/EXOG-like endonuclease/phosphodiesterase" evidence="3">
    <location>
        <begin position="374"/>
        <end position="596"/>
    </location>
</feature>
<accession>A0A315VFP6</accession>
<gene>
    <name evidence="5" type="ORF">CCH79_00012638</name>
</gene>
<dbReference type="PANTHER" id="PTHR21472">
    <property type="entry name" value="ENDONUCLEASE DOMAIN-CONTAINING 1 PROTEIN ENDOD1"/>
    <property type="match status" value="1"/>
</dbReference>
<name>A0A315VFP6_GAMAF</name>
<dbReference type="GO" id="GO:0016787">
    <property type="term" value="F:hydrolase activity"/>
    <property type="evidence" value="ECO:0007669"/>
    <property type="project" value="InterPro"/>
</dbReference>
<dbReference type="InterPro" id="IPR001604">
    <property type="entry name" value="Endo_G_ENPP1-like_dom"/>
</dbReference>
<dbReference type="EMBL" id="NHOQ01001766">
    <property type="protein sequence ID" value="PWA22250.1"/>
    <property type="molecule type" value="Genomic_DNA"/>
</dbReference>
<reference evidence="5 6" key="1">
    <citation type="journal article" date="2018" name="G3 (Bethesda)">
        <title>A High-Quality Reference Genome for the Invasive Mosquitofish Gambusia affinis Using a Chicago Library.</title>
        <authorList>
            <person name="Hoffberg S.L."/>
            <person name="Troendle N.J."/>
            <person name="Glenn T.C."/>
            <person name="Mahmud O."/>
            <person name="Louha S."/>
            <person name="Chalopin D."/>
            <person name="Bennetzen J.L."/>
            <person name="Mauricio R."/>
        </authorList>
    </citation>
    <scope>NUCLEOTIDE SEQUENCE [LARGE SCALE GENOMIC DNA]</scope>
    <source>
        <strain evidence="5">NE01/NJP1002.9</strain>
        <tissue evidence="5">Muscle</tissue>
    </source>
</reference>
<dbReference type="SMART" id="SM00477">
    <property type="entry name" value="NUC"/>
    <property type="match status" value="2"/>
</dbReference>
<evidence type="ECO:0000256" key="1">
    <source>
        <dbReference type="SAM" id="MobiDB-lite"/>
    </source>
</evidence>
<dbReference type="InterPro" id="IPR039015">
    <property type="entry name" value="ENDOD1"/>
</dbReference>
<dbReference type="GO" id="GO:0046872">
    <property type="term" value="F:metal ion binding"/>
    <property type="evidence" value="ECO:0007669"/>
    <property type="project" value="InterPro"/>
</dbReference>
<feature type="transmembrane region" description="Helical" evidence="2">
    <location>
        <begin position="63"/>
        <end position="83"/>
    </location>
</feature>
<feature type="region of interest" description="Disordered" evidence="1">
    <location>
        <begin position="904"/>
        <end position="937"/>
    </location>
</feature>
<feature type="domain" description="DNA/RNA non-specific endonuclease/pyrophosphatase/phosphodiesterase" evidence="4">
    <location>
        <begin position="119"/>
        <end position="337"/>
    </location>
</feature>
<dbReference type="InterPro" id="IPR020821">
    <property type="entry name" value="ENPP1-3/EXOG-like_nuc-like"/>
</dbReference>
<evidence type="ECO:0000256" key="2">
    <source>
        <dbReference type="SAM" id="Phobius"/>
    </source>
</evidence>
<dbReference type="AlphaFoldDB" id="A0A315VFP6"/>
<evidence type="ECO:0008006" key="7">
    <source>
        <dbReference type="Google" id="ProtNLM"/>
    </source>
</evidence>
<dbReference type="Pfam" id="PF01223">
    <property type="entry name" value="Endonuclease_NS"/>
    <property type="match status" value="2"/>
</dbReference>
<comment type="caution">
    <text evidence="5">The sequence shown here is derived from an EMBL/GenBank/DDBJ whole genome shotgun (WGS) entry which is preliminary data.</text>
</comment>
<evidence type="ECO:0000259" key="4">
    <source>
        <dbReference type="SMART" id="SM00892"/>
    </source>
</evidence>
<protein>
    <recommendedName>
        <fullName evidence="7">DNA/RNA non-specific endonuclease domain-containing protein</fullName>
    </recommendedName>
</protein>
<sequence>MDKEKKEKGNRSWGPADGCGWSRFTVTNHSNLQCATKPPNHWWTINSSHLTCLVHRMSQRNSLPSSIAALLFLLSWFGGLTVGEVSKNFSQCLDFFYNSTPPRGLERAEYQPICQRYKNRYHFASLYRRQHRAPLFSAYKLSPADGKRPKKGWMYEPQLAFSRASPEMKRFDEIVDQNVVESQAVLQDYRNSGFSKGHLCPSMHQWMMEDRESTFTLTNIVRQQIGSNSGPWNMLENEVLERYKNFCIGPMYVITGVIPYESETHWVNKRVSVPEYMWSAYCCPEFKPNLPKGKQLFPTYAAVGRNDPSSGQEIVPVNNKVKPSLRGYDVKQMTLETLEGILSRRLNVSVTLNEPPKGITGPEYRHICQLYQNAYRFATLYNSKYRTPLYSAYKLHRSDGKRPKTKWMIEPQLANSKGSKSMMYIKNPDQNVKESQAVDDDYKNSGYTRGHLNPSSHQATMDDRTATFTLTNIVPQTLASNSRDWGKFEQNISARFKNVCKDKLYVVTGIIPYQSGEHKINDRVFIPEYIWSAYCCNDNNVGKDQGKYFPTYAAVGRNDPNSGDDVVTRDPNKSGYDVKEMPLEELETILKKKLNMNITLFDGHCGAKRRAKKLNCSISKKLLPQLEHCSGVFSLLCISWCLFKYSTRLKRFPQASQPYGRSPVWIRWCRSRLPRRLKQRPHCGQRCGLSPVCTRWWRSRERECVKRFPQISQQCGRSAAQAHSWFLRAQAWLKVLPQWAQGKRPTSSPLPCKWAPPSGQGCSSSSASEVKPPPHCGQKCSRSPPPSSSPLSSTLPGADGWGSCSGSACSTAPSAGVIAAHSTSLSFFDQPSFSSAPSTPAALAASFTPASSLCRAGGGGSSSPSCSSPSNPMYFGTTLLSLPGTTSASRCGAVLDACSRPLSALSADSRPRSSSIVMPPSAGSERFSAQSSSSSTF</sequence>
<dbReference type="InterPro" id="IPR044929">
    <property type="entry name" value="DNA/RNA_non-sp_Endonuclease_sf"/>
</dbReference>
<evidence type="ECO:0000259" key="3">
    <source>
        <dbReference type="SMART" id="SM00477"/>
    </source>
</evidence>
<keyword evidence="2" id="KW-0472">Membrane</keyword>
<feature type="domain" description="ENPP1-3/EXOG-like endonuclease/phosphodiesterase" evidence="3">
    <location>
        <begin position="120"/>
        <end position="324"/>
    </location>
</feature>
<evidence type="ECO:0000313" key="5">
    <source>
        <dbReference type="EMBL" id="PWA22250.1"/>
    </source>
</evidence>
<dbReference type="Gene3D" id="3.40.570.10">
    <property type="entry name" value="Extracellular Endonuclease, subunit A"/>
    <property type="match status" value="2"/>
</dbReference>
<dbReference type="Proteomes" id="UP000250572">
    <property type="component" value="Unassembled WGS sequence"/>
</dbReference>
<feature type="domain" description="DNA/RNA non-specific endonuclease/pyrophosphatase/phosphodiesterase" evidence="4">
    <location>
        <begin position="373"/>
        <end position="601"/>
    </location>
</feature>
<evidence type="ECO:0000313" key="6">
    <source>
        <dbReference type="Proteomes" id="UP000250572"/>
    </source>
</evidence>